<protein>
    <submittedName>
        <fullName evidence="8">MFS transporter</fullName>
    </submittedName>
</protein>
<feature type="transmembrane region" description="Helical" evidence="6">
    <location>
        <begin position="7"/>
        <end position="28"/>
    </location>
</feature>
<dbReference type="InterPro" id="IPR011701">
    <property type="entry name" value="MFS"/>
</dbReference>
<evidence type="ECO:0000256" key="2">
    <source>
        <dbReference type="ARBA" id="ARBA00022475"/>
    </source>
</evidence>
<evidence type="ECO:0000313" key="8">
    <source>
        <dbReference type="EMBL" id="MFC7088280.1"/>
    </source>
</evidence>
<dbReference type="InterPro" id="IPR036259">
    <property type="entry name" value="MFS_trans_sf"/>
</dbReference>
<evidence type="ECO:0000256" key="4">
    <source>
        <dbReference type="ARBA" id="ARBA00022989"/>
    </source>
</evidence>
<dbReference type="Pfam" id="PF07690">
    <property type="entry name" value="MFS_1"/>
    <property type="match status" value="1"/>
</dbReference>
<feature type="transmembrane region" description="Helical" evidence="6">
    <location>
        <begin position="247"/>
        <end position="266"/>
    </location>
</feature>
<comment type="subcellular location">
    <subcellularLocation>
        <location evidence="1">Cell membrane</location>
        <topology evidence="1">Multi-pass membrane protein</topology>
    </subcellularLocation>
</comment>
<accession>A0ABW2EQV7</accession>
<name>A0ABW2EQV7_9GAMM</name>
<feature type="transmembrane region" description="Helical" evidence="6">
    <location>
        <begin position="76"/>
        <end position="94"/>
    </location>
</feature>
<keyword evidence="2" id="KW-1003">Cell membrane</keyword>
<feature type="transmembrane region" description="Helical" evidence="6">
    <location>
        <begin position="331"/>
        <end position="355"/>
    </location>
</feature>
<evidence type="ECO:0000256" key="1">
    <source>
        <dbReference type="ARBA" id="ARBA00004651"/>
    </source>
</evidence>
<keyword evidence="5 6" id="KW-0472">Membrane</keyword>
<dbReference type="SUPFAM" id="SSF103473">
    <property type="entry name" value="MFS general substrate transporter"/>
    <property type="match status" value="1"/>
</dbReference>
<feature type="domain" description="Major facilitator superfamily (MFS) profile" evidence="7">
    <location>
        <begin position="6"/>
        <end position="386"/>
    </location>
</feature>
<feature type="transmembrane region" description="Helical" evidence="6">
    <location>
        <begin position="163"/>
        <end position="183"/>
    </location>
</feature>
<dbReference type="PANTHER" id="PTHR43124:SF3">
    <property type="entry name" value="CHLORAMPHENICOL EFFLUX PUMP RV0191"/>
    <property type="match status" value="1"/>
</dbReference>
<dbReference type="RefSeq" id="WP_346061560.1">
    <property type="nucleotide sequence ID" value="NZ_BAAADR010000004.1"/>
</dbReference>
<keyword evidence="3 6" id="KW-0812">Transmembrane</keyword>
<dbReference type="Gene3D" id="1.20.1250.20">
    <property type="entry name" value="MFS general substrate transporter like domains"/>
    <property type="match status" value="1"/>
</dbReference>
<evidence type="ECO:0000259" key="7">
    <source>
        <dbReference type="PROSITE" id="PS50850"/>
    </source>
</evidence>
<feature type="transmembrane region" description="Helical" evidence="6">
    <location>
        <begin position="100"/>
        <end position="126"/>
    </location>
</feature>
<keyword evidence="9" id="KW-1185">Reference proteome</keyword>
<dbReference type="InterPro" id="IPR050189">
    <property type="entry name" value="MFS_Efflux_Transporters"/>
</dbReference>
<feature type="transmembrane region" description="Helical" evidence="6">
    <location>
        <begin position="138"/>
        <end position="157"/>
    </location>
</feature>
<evidence type="ECO:0000313" key="9">
    <source>
        <dbReference type="Proteomes" id="UP001596411"/>
    </source>
</evidence>
<comment type="caution">
    <text evidence="8">The sequence shown here is derived from an EMBL/GenBank/DDBJ whole genome shotgun (WGS) entry which is preliminary data.</text>
</comment>
<sequence>MSPLSPLGMAALGSGVIAITYGLARFVFGLFLPAMRDELTISATMAGVIGALPFLSFVFTILAAPLVTRRLGVRRTGVAAAGLAGVGLIMIAQAPSSLLLAAGVLICGISTGLSSPVMAQAVYRVVPADLRGRVNATINAGTSLGIALAMPAVLLWAEAWRSAYTGFAALAAVGALAAFCYLPRDDQGISLSRPRLLPESVSRAQWLGIARLSGLAVGMGIVSAVYWVFAPDAVINAGGLLPSQTAWMWLAVGLGGLSGASAGDLIARFGPAASHAAALVVMSASLGLLVIDPGNFALVLASAALFGAGYMTLSGFYLVRSTQIMTEAPAFAPVLPLLATSVGQVAGSPLAGWLVGAEGHVTTFMLFALLGLAVAGLGTWLLNGRAAVASPSIGQ</sequence>
<evidence type="ECO:0000256" key="5">
    <source>
        <dbReference type="ARBA" id="ARBA00023136"/>
    </source>
</evidence>
<evidence type="ECO:0000256" key="6">
    <source>
        <dbReference type="SAM" id="Phobius"/>
    </source>
</evidence>
<feature type="transmembrane region" description="Helical" evidence="6">
    <location>
        <begin position="40"/>
        <end position="64"/>
    </location>
</feature>
<gene>
    <name evidence="8" type="ORF">ACFQH5_01795</name>
</gene>
<keyword evidence="4 6" id="KW-1133">Transmembrane helix</keyword>
<evidence type="ECO:0000256" key="3">
    <source>
        <dbReference type="ARBA" id="ARBA00022692"/>
    </source>
</evidence>
<proteinExistence type="predicted"/>
<feature type="transmembrane region" description="Helical" evidence="6">
    <location>
        <begin position="204"/>
        <end position="227"/>
    </location>
</feature>
<feature type="transmembrane region" description="Helical" evidence="6">
    <location>
        <begin position="361"/>
        <end position="382"/>
    </location>
</feature>
<dbReference type="InterPro" id="IPR020846">
    <property type="entry name" value="MFS_dom"/>
</dbReference>
<dbReference type="PANTHER" id="PTHR43124">
    <property type="entry name" value="PURINE EFFLUX PUMP PBUE"/>
    <property type="match status" value="1"/>
</dbReference>
<feature type="transmembrane region" description="Helical" evidence="6">
    <location>
        <begin position="297"/>
        <end position="319"/>
    </location>
</feature>
<dbReference type="EMBL" id="JBHSZP010000002">
    <property type="protein sequence ID" value="MFC7088280.1"/>
    <property type="molecule type" value="Genomic_DNA"/>
</dbReference>
<organism evidence="8 9">
    <name type="scientific">Halomonas salifodinae</name>
    <dbReference type="NCBI Taxonomy" id="438745"/>
    <lineage>
        <taxon>Bacteria</taxon>
        <taxon>Pseudomonadati</taxon>
        <taxon>Pseudomonadota</taxon>
        <taxon>Gammaproteobacteria</taxon>
        <taxon>Oceanospirillales</taxon>
        <taxon>Halomonadaceae</taxon>
        <taxon>Halomonas</taxon>
    </lineage>
</organism>
<dbReference type="PROSITE" id="PS50850">
    <property type="entry name" value="MFS"/>
    <property type="match status" value="1"/>
</dbReference>
<reference evidence="9" key="1">
    <citation type="journal article" date="2019" name="Int. J. Syst. Evol. Microbiol.">
        <title>The Global Catalogue of Microorganisms (GCM) 10K type strain sequencing project: providing services to taxonomists for standard genome sequencing and annotation.</title>
        <authorList>
            <consortium name="The Broad Institute Genomics Platform"/>
            <consortium name="The Broad Institute Genome Sequencing Center for Infectious Disease"/>
            <person name="Wu L."/>
            <person name="Ma J."/>
        </authorList>
    </citation>
    <scope>NUCLEOTIDE SEQUENCE [LARGE SCALE GENOMIC DNA]</scope>
    <source>
        <strain evidence="9">CGMCC 1.13666</strain>
    </source>
</reference>
<feature type="transmembrane region" description="Helical" evidence="6">
    <location>
        <begin position="273"/>
        <end position="291"/>
    </location>
</feature>
<dbReference type="Proteomes" id="UP001596411">
    <property type="component" value="Unassembled WGS sequence"/>
</dbReference>